<evidence type="ECO:0000313" key="2">
    <source>
        <dbReference type="Proteomes" id="UP000248329"/>
    </source>
</evidence>
<dbReference type="Proteomes" id="UP000248329">
    <property type="component" value="Unassembled WGS sequence"/>
</dbReference>
<protein>
    <submittedName>
        <fullName evidence="1">Uncharacterized protein</fullName>
    </submittedName>
</protein>
<proteinExistence type="predicted"/>
<dbReference type="EMBL" id="PQXF01000008">
    <property type="protein sequence ID" value="PXF61077.1"/>
    <property type="molecule type" value="Genomic_DNA"/>
</dbReference>
<sequence>MSATIDLSKIEKKAYRDSQQDGIMELVIGLFLVIMVVPQINLNYVFLVLLLPPMFTFIIERLRKRYSYPRIGYVKLHTDPPKETAKGIFTYMIAVLVVVAIISFIISGDMAGLERCVKWSPAFVGFTLVGAFHYMASKSGSVRFHLFAVVSATLGFILSMVDFDSEFNFGVIIYLLIMGGLLVISGIVRFIRFLHMYPLPEKEVSDVNTN</sequence>
<comment type="caution">
    <text evidence="1">The sequence shown here is derived from an EMBL/GenBank/DDBJ whole genome shotgun (WGS) entry which is preliminary data.</text>
</comment>
<accession>A0AC61L3Q0</accession>
<reference evidence="1" key="1">
    <citation type="submission" date="2018-01" db="EMBL/GenBank/DDBJ databases">
        <authorList>
            <person name="Krukenberg V."/>
        </authorList>
    </citation>
    <scope>NUCLEOTIDE SEQUENCE</scope>
    <source>
        <strain evidence="1">E20ANME2</strain>
    </source>
</reference>
<gene>
    <name evidence="1" type="ORF">C4B59_05820</name>
</gene>
<name>A0AC61L3Q0_9EURY</name>
<organism evidence="1 2">
    <name type="scientific">Candidatus Methanogaster sp</name>
    <dbReference type="NCBI Taxonomy" id="3386292"/>
    <lineage>
        <taxon>Archaea</taxon>
        <taxon>Methanobacteriati</taxon>
        <taxon>Methanobacteriota</taxon>
        <taxon>Stenosarchaea group</taxon>
        <taxon>Methanomicrobia</taxon>
        <taxon>Methanosarcinales</taxon>
        <taxon>ANME-2 cluster</taxon>
        <taxon>Candidatus Methanogasteraceae</taxon>
        <taxon>Candidatus Methanogaster</taxon>
    </lineage>
</organism>
<evidence type="ECO:0000313" key="1">
    <source>
        <dbReference type="EMBL" id="PXF61077.1"/>
    </source>
</evidence>